<gene>
    <name evidence="1" type="ORF">QO014_003767</name>
</gene>
<dbReference type="RefSeq" id="WP_266350251.1">
    <property type="nucleotide sequence ID" value="NZ_JAPKNG010000005.1"/>
</dbReference>
<reference evidence="1 2" key="1">
    <citation type="submission" date="2023-07" db="EMBL/GenBank/DDBJ databases">
        <title>Genomic Encyclopedia of Type Strains, Phase IV (KMG-IV): sequencing the most valuable type-strain genomes for metagenomic binning, comparative biology and taxonomic classification.</title>
        <authorList>
            <person name="Goeker M."/>
        </authorList>
    </citation>
    <scope>NUCLEOTIDE SEQUENCE [LARGE SCALE GENOMIC DNA]</scope>
    <source>
        <strain evidence="1 2">B6-8</strain>
    </source>
</reference>
<evidence type="ECO:0000313" key="1">
    <source>
        <dbReference type="EMBL" id="MDQ0439366.1"/>
    </source>
</evidence>
<evidence type="ECO:0008006" key="3">
    <source>
        <dbReference type="Google" id="ProtNLM"/>
    </source>
</evidence>
<accession>A0ABU0HAM2</accession>
<evidence type="ECO:0000313" key="2">
    <source>
        <dbReference type="Proteomes" id="UP001241603"/>
    </source>
</evidence>
<sequence>MTETDFHSFAAEGIRVSVDLRGGHVRQLQVEQGGRTIEPIHTAPWVEDAAIAGDEAIVPNLRFLSGDFFCAPFGFTEPGEGPPHGWPANSRWRLLGVETIAAGGRVARYELAHDVAGARLIKEFTLRDGHPFLYQRHIFFGGEGPIPVANHGMTRFDAPGRISFSPKLYGMTPANSLEPDPAIGRSVLAYPARFDDPARVPLADGTSVDITAYPFASRHEDFVMMIEDPANPLGWATAARPDKGDIFVSLKSPADYPVTMFWFSNGGRDYAPWNGRHVGVLGIEEGRTYAGMGRAASIAPNPLNEAGIATTLDLVPNGEASVRNVIGGLPLPEGWTRVAQVEASDGVLTLRNDQGEHVSVPFDTGFLA</sequence>
<dbReference type="EMBL" id="JAUSVO010000005">
    <property type="protein sequence ID" value="MDQ0439366.1"/>
    <property type="molecule type" value="Genomic_DNA"/>
</dbReference>
<comment type="caution">
    <text evidence="1">The sequence shown here is derived from an EMBL/GenBank/DDBJ whole genome shotgun (WGS) entry which is preliminary data.</text>
</comment>
<keyword evidence="2" id="KW-1185">Reference proteome</keyword>
<proteinExistence type="predicted"/>
<dbReference type="Proteomes" id="UP001241603">
    <property type="component" value="Unassembled WGS sequence"/>
</dbReference>
<protein>
    <recommendedName>
        <fullName evidence="3">Glucose-6-phosphate 1-epimerase</fullName>
    </recommendedName>
</protein>
<organism evidence="1 2">
    <name type="scientific">Kaistia dalseonensis</name>
    <dbReference type="NCBI Taxonomy" id="410840"/>
    <lineage>
        <taxon>Bacteria</taxon>
        <taxon>Pseudomonadati</taxon>
        <taxon>Pseudomonadota</taxon>
        <taxon>Alphaproteobacteria</taxon>
        <taxon>Hyphomicrobiales</taxon>
        <taxon>Kaistiaceae</taxon>
        <taxon>Kaistia</taxon>
    </lineage>
</organism>
<name>A0ABU0HAM2_9HYPH</name>